<name>A0ABP9L977_9GAMM</name>
<organism evidence="2 3">
    <name type="scientific">Lysobacter panacisoli</name>
    <dbReference type="NCBI Taxonomy" id="1255263"/>
    <lineage>
        <taxon>Bacteria</taxon>
        <taxon>Pseudomonadati</taxon>
        <taxon>Pseudomonadota</taxon>
        <taxon>Gammaproteobacteria</taxon>
        <taxon>Lysobacterales</taxon>
        <taxon>Lysobacteraceae</taxon>
        <taxon>Lysobacter</taxon>
    </lineage>
</organism>
<evidence type="ECO:0000313" key="2">
    <source>
        <dbReference type="EMBL" id="GAA5071617.1"/>
    </source>
</evidence>
<evidence type="ECO:0008006" key="4">
    <source>
        <dbReference type="Google" id="ProtNLM"/>
    </source>
</evidence>
<evidence type="ECO:0000256" key="1">
    <source>
        <dbReference type="SAM" id="SignalP"/>
    </source>
</evidence>
<dbReference type="Proteomes" id="UP001501083">
    <property type="component" value="Unassembled WGS sequence"/>
</dbReference>
<feature type="chain" id="PRO_5047010070" description="Secreted protein" evidence="1">
    <location>
        <begin position="20"/>
        <end position="128"/>
    </location>
</feature>
<feature type="signal peptide" evidence="1">
    <location>
        <begin position="1"/>
        <end position="19"/>
    </location>
</feature>
<comment type="caution">
    <text evidence="2">The sequence shown here is derived from an EMBL/GenBank/DDBJ whole genome shotgun (WGS) entry which is preliminary data.</text>
</comment>
<keyword evidence="3" id="KW-1185">Reference proteome</keyword>
<evidence type="ECO:0000313" key="3">
    <source>
        <dbReference type="Proteomes" id="UP001501083"/>
    </source>
</evidence>
<keyword evidence="1" id="KW-0732">Signal</keyword>
<sequence>MRLLTALLALSLSTLAACAAPPTDTAQAQPPAASVPVAKPAPATASAPVAKLDRSCATDADCTVKNVGNCCGALPSCVNVNSPTDPEGVQRECARSGRMSVCGFKPVEGCQCVKGQCTDKIAEVEQVH</sequence>
<proteinExistence type="predicted"/>
<accession>A0ABP9L977</accession>
<dbReference type="RefSeq" id="WP_158982437.1">
    <property type="nucleotide sequence ID" value="NZ_BAABKY010000001.1"/>
</dbReference>
<dbReference type="PROSITE" id="PS51257">
    <property type="entry name" value="PROKAR_LIPOPROTEIN"/>
    <property type="match status" value="1"/>
</dbReference>
<gene>
    <name evidence="2" type="ORF">GCM10025759_10940</name>
</gene>
<protein>
    <recommendedName>
        <fullName evidence="4">Secreted protein</fullName>
    </recommendedName>
</protein>
<dbReference type="EMBL" id="BAABKY010000001">
    <property type="protein sequence ID" value="GAA5071617.1"/>
    <property type="molecule type" value="Genomic_DNA"/>
</dbReference>
<reference evidence="3" key="1">
    <citation type="journal article" date="2019" name="Int. J. Syst. Evol. Microbiol.">
        <title>The Global Catalogue of Microorganisms (GCM) 10K type strain sequencing project: providing services to taxonomists for standard genome sequencing and annotation.</title>
        <authorList>
            <consortium name="The Broad Institute Genomics Platform"/>
            <consortium name="The Broad Institute Genome Sequencing Center for Infectious Disease"/>
            <person name="Wu L."/>
            <person name="Ma J."/>
        </authorList>
    </citation>
    <scope>NUCLEOTIDE SEQUENCE [LARGE SCALE GENOMIC DNA]</scope>
    <source>
        <strain evidence="3">JCM 19212</strain>
    </source>
</reference>